<dbReference type="InterPro" id="IPR009345">
    <property type="entry name" value="BAMBI"/>
</dbReference>
<dbReference type="GO" id="GO:0030512">
    <property type="term" value="P:negative regulation of transforming growth factor beta receptor signaling pathway"/>
    <property type="evidence" value="ECO:0007669"/>
    <property type="project" value="InterPro"/>
</dbReference>
<keyword evidence="4 10" id="KW-1133">Transmembrane helix</keyword>
<keyword evidence="5 10" id="KW-0472">Membrane</keyword>
<dbReference type="CTD" id="83496"/>
<dbReference type="GeneTree" id="ENSGT00940000154101"/>
<evidence type="ECO:0000256" key="5">
    <source>
        <dbReference type="ARBA" id="ARBA00023136"/>
    </source>
</evidence>
<dbReference type="GO" id="GO:0007179">
    <property type="term" value="P:transforming growth factor beta receptor signaling pathway"/>
    <property type="evidence" value="ECO:0007669"/>
    <property type="project" value="TreeGrafter"/>
</dbReference>
<name>A0A3Q2Y9A8_HIPCM</name>
<evidence type="ECO:0000256" key="6">
    <source>
        <dbReference type="ARBA" id="ARBA00023180"/>
    </source>
</evidence>
<dbReference type="OMA" id="TVECCHE"/>
<dbReference type="RefSeq" id="XP_019722733.1">
    <property type="nucleotide sequence ID" value="XM_019867174.1"/>
</dbReference>
<dbReference type="InterPro" id="IPR045807">
    <property type="entry name" value="BAMBI_N"/>
</dbReference>
<dbReference type="STRING" id="109280.ENSHCOP00000014231"/>
<dbReference type="GO" id="GO:0005109">
    <property type="term" value="F:frizzled binding"/>
    <property type="evidence" value="ECO:0007669"/>
    <property type="project" value="TreeGrafter"/>
</dbReference>
<dbReference type="OrthoDB" id="5914644at2759"/>
<dbReference type="PANTHER" id="PTHR15505:SF1">
    <property type="entry name" value="BMP AND ACTIVIN MEMBRANE-BOUND INHIBITOR HOMOLOG"/>
    <property type="match status" value="1"/>
</dbReference>
<dbReference type="GeneID" id="109514246"/>
<comment type="similarity">
    <text evidence="8">Belongs to the BAMBI family.</text>
</comment>
<reference evidence="13" key="2">
    <citation type="submission" date="2025-09" db="UniProtKB">
        <authorList>
            <consortium name="Ensembl"/>
        </authorList>
    </citation>
    <scope>IDENTIFICATION</scope>
</reference>
<dbReference type="CDD" id="cd23576">
    <property type="entry name" value="TFP_LU_ECD_BAMBI"/>
    <property type="match status" value="1"/>
</dbReference>
<evidence type="ECO:0000256" key="10">
    <source>
        <dbReference type="SAM" id="Phobius"/>
    </source>
</evidence>
<evidence type="ECO:0000256" key="3">
    <source>
        <dbReference type="ARBA" id="ARBA00022729"/>
    </source>
</evidence>
<dbReference type="SUPFAM" id="SSF57302">
    <property type="entry name" value="Snake toxin-like"/>
    <property type="match status" value="1"/>
</dbReference>
<evidence type="ECO:0000313" key="14">
    <source>
        <dbReference type="Proteomes" id="UP000264820"/>
    </source>
</evidence>
<keyword evidence="6" id="KW-0325">Glycoprotein</keyword>
<organism evidence="13 14">
    <name type="scientific">Hippocampus comes</name>
    <name type="common">Tiger tail seahorse</name>
    <dbReference type="NCBI Taxonomy" id="109280"/>
    <lineage>
        <taxon>Eukaryota</taxon>
        <taxon>Metazoa</taxon>
        <taxon>Chordata</taxon>
        <taxon>Craniata</taxon>
        <taxon>Vertebrata</taxon>
        <taxon>Euteleostomi</taxon>
        <taxon>Actinopterygii</taxon>
        <taxon>Neopterygii</taxon>
        <taxon>Teleostei</taxon>
        <taxon>Neoteleostei</taxon>
        <taxon>Acanthomorphata</taxon>
        <taxon>Syngnathiaria</taxon>
        <taxon>Syngnathiformes</taxon>
        <taxon>Syngnathoidei</taxon>
        <taxon>Syngnathidae</taxon>
        <taxon>Hippocampus</taxon>
    </lineage>
</organism>
<evidence type="ECO:0000256" key="8">
    <source>
        <dbReference type="ARBA" id="ARBA00061218"/>
    </source>
</evidence>
<evidence type="ECO:0000256" key="2">
    <source>
        <dbReference type="ARBA" id="ARBA00022692"/>
    </source>
</evidence>
<feature type="domain" description="BMP and activin membrane-bound inhibitor C-terminal" evidence="12">
    <location>
        <begin position="170"/>
        <end position="306"/>
    </location>
</feature>
<evidence type="ECO:0000259" key="11">
    <source>
        <dbReference type="Pfam" id="PF06211"/>
    </source>
</evidence>
<protein>
    <recommendedName>
        <fullName evidence="9">BMP and activin membrane-bound inhibitor homolog</fullName>
    </recommendedName>
</protein>
<dbReference type="PIRSF" id="PIRSF037456">
    <property type="entry name" value="BAMBI"/>
    <property type="match status" value="1"/>
</dbReference>
<evidence type="ECO:0000256" key="9">
    <source>
        <dbReference type="ARBA" id="ARBA00073194"/>
    </source>
</evidence>
<dbReference type="KEGG" id="hcq:109514246"/>
<dbReference type="Gene3D" id="2.10.60.10">
    <property type="entry name" value="CD59"/>
    <property type="match status" value="1"/>
</dbReference>
<accession>A0A3Q2Y9A8</accession>
<dbReference type="InterPro" id="IPR045806">
    <property type="entry name" value="BAMBI_C"/>
</dbReference>
<evidence type="ECO:0000259" key="12">
    <source>
        <dbReference type="Pfam" id="PF19337"/>
    </source>
</evidence>
<dbReference type="Proteomes" id="UP000264820">
    <property type="component" value="Unplaced"/>
</dbReference>
<dbReference type="InterPro" id="IPR045860">
    <property type="entry name" value="Snake_toxin-like_sf"/>
</dbReference>
<evidence type="ECO:0000256" key="4">
    <source>
        <dbReference type="ARBA" id="ARBA00022989"/>
    </source>
</evidence>
<feature type="transmembrane region" description="Helical" evidence="10">
    <location>
        <begin position="194"/>
        <end position="219"/>
    </location>
</feature>
<feature type="domain" description="BMP and activin membrane-bound inhibitor N-terminal" evidence="11">
    <location>
        <begin position="55"/>
        <end position="159"/>
    </location>
</feature>
<evidence type="ECO:0000256" key="1">
    <source>
        <dbReference type="ARBA" id="ARBA00004479"/>
    </source>
</evidence>
<dbReference type="GO" id="GO:0090263">
    <property type="term" value="P:positive regulation of canonical Wnt signaling pathway"/>
    <property type="evidence" value="ECO:0007669"/>
    <property type="project" value="InterPro"/>
</dbReference>
<evidence type="ECO:0000256" key="7">
    <source>
        <dbReference type="ARBA" id="ARBA00057935"/>
    </source>
</evidence>
<dbReference type="Ensembl" id="ENSHCOT00000021775.1">
    <property type="protein sequence ID" value="ENSHCOP00000014231.1"/>
    <property type="gene ID" value="ENSHCOG00000017541.1"/>
</dbReference>
<keyword evidence="14" id="KW-1185">Reference proteome</keyword>
<comment type="function">
    <text evidence="7">Negatively regulates TGF-beta signaling.</text>
</comment>
<dbReference type="AlphaFoldDB" id="A0A3Q2Y9A8"/>
<dbReference type="Pfam" id="PF19337">
    <property type="entry name" value="BAMBI_C"/>
    <property type="match status" value="1"/>
</dbReference>
<evidence type="ECO:0000313" key="13">
    <source>
        <dbReference type="Ensembl" id="ENSHCOP00000014231.1"/>
    </source>
</evidence>
<comment type="subcellular location">
    <subcellularLocation>
        <location evidence="1">Membrane</location>
        <topology evidence="1">Single-pass type I membrane protein</topology>
    </subcellularLocation>
</comment>
<proteinExistence type="inferred from homology"/>
<dbReference type="Pfam" id="PF06211">
    <property type="entry name" value="BAMBI"/>
    <property type="match status" value="1"/>
</dbReference>
<dbReference type="FunFam" id="2.10.60.10:FF:000018">
    <property type="entry name" value="BMP and activin membrane-bound inhibitor homolog"/>
    <property type="match status" value="1"/>
</dbReference>
<dbReference type="PANTHER" id="PTHR15505">
    <property type="entry name" value="RIIA DOMAIN-CONTAINING PROTEIN 1"/>
    <property type="match status" value="1"/>
</dbReference>
<dbReference type="GO" id="GO:0016020">
    <property type="term" value="C:membrane"/>
    <property type="evidence" value="ECO:0007669"/>
    <property type="project" value="UniProtKB-SubCell"/>
</dbReference>
<keyword evidence="3" id="KW-0732">Signal</keyword>
<sequence>MSRNSQFISAAQCKACYLFIFPRPALGSRRDSAVRCGHTSACCASTLASMDRHFSLISIWLQLELCAMAILLTKGEIRCYCDAPHCVATGYMCKSELNACFTKVLDPLSSNSPLTHGCLDPIANAGDICSNQRGTDALAGAGTLDCCHDDMCNYRGLHDLAHTRDSTDHNRYQPESNNRNLVTRVQELASAKEVWFRAAVIAVPIAGGLILVLLIMLALRMLRSENKRLQDQRQQMLSRLHYSFHGHHTKKGHVAKLDLECMVPVTGHENCCLTCDKMRQGDLGNDKILSLVHWGMYSGHGKLEFV</sequence>
<reference evidence="13" key="1">
    <citation type="submission" date="2025-08" db="UniProtKB">
        <authorList>
            <consortium name="Ensembl"/>
        </authorList>
    </citation>
    <scope>IDENTIFICATION</scope>
</reference>
<keyword evidence="2 10" id="KW-0812">Transmembrane</keyword>